<dbReference type="PANTHER" id="PTHR38110">
    <property type="entry name" value="CHROMOSOME 23, WHOLE GENOME SHOTGUN SEQUENCE"/>
    <property type="match status" value="1"/>
</dbReference>
<organism evidence="3">
    <name type="scientific">freshwater metagenome</name>
    <dbReference type="NCBI Taxonomy" id="449393"/>
    <lineage>
        <taxon>unclassified sequences</taxon>
        <taxon>metagenomes</taxon>
        <taxon>ecological metagenomes</taxon>
    </lineage>
</organism>
<reference evidence="3" key="1">
    <citation type="submission" date="2020-05" db="EMBL/GenBank/DDBJ databases">
        <authorList>
            <person name="Chiriac C."/>
            <person name="Salcher M."/>
            <person name="Ghai R."/>
            <person name="Kavagutti S V."/>
        </authorList>
    </citation>
    <scope>NUCLEOTIDE SEQUENCE</scope>
</reference>
<evidence type="ECO:0000259" key="1">
    <source>
        <dbReference type="Pfam" id="PF13622"/>
    </source>
</evidence>
<dbReference type="CDD" id="cd03443">
    <property type="entry name" value="PaaI_thioesterase"/>
    <property type="match status" value="1"/>
</dbReference>
<name>A0A6J6LS04_9ZZZZ</name>
<dbReference type="Gene3D" id="2.40.160.210">
    <property type="entry name" value="Acyl-CoA thioesterase, double hotdog domain"/>
    <property type="match status" value="1"/>
</dbReference>
<gene>
    <name evidence="3" type="ORF">UFOPK2214_01458</name>
</gene>
<dbReference type="Pfam" id="PF20789">
    <property type="entry name" value="4HBT_3C"/>
    <property type="match status" value="1"/>
</dbReference>
<feature type="domain" description="Acyl-CoA thioesterase-like C-terminal" evidence="2">
    <location>
        <begin position="128"/>
        <end position="262"/>
    </location>
</feature>
<dbReference type="EMBL" id="CAEZWJ010000079">
    <property type="protein sequence ID" value="CAB4664640.1"/>
    <property type="molecule type" value="Genomic_DNA"/>
</dbReference>
<protein>
    <submittedName>
        <fullName evidence="3">Unannotated protein</fullName>
    </submittedName>
</protein>
<dbReference type="AlphaFoldDB" id="A0A6J6LS04"/>
<proteinExistence type="predicted"/>
<evidence type="ECO:0000259" key="2">
    <source>
        <dbReference type="Pfam" id="PF20789"/>
    </source>
</evidence>
<sequence length="267" mass="28505">MPFEFDNAINAVPLGDGLYDTPVEDRWDINGNANGGYLLALAASAMRAESGRAHPVSISMHYLSPAPAGPAQMRTEVVKAGRRLATVVGTMTRDGKDIVRSIGTFGDIDATAGPQSNMIPFPDLPPFEECGVRPSNPDLPPGLGSRLDMRLHPDDTGFATGNPKGEAHVRGWFAFKDGRPVDTMGLLLAADAFPPVMFNLFGLIGWVPTIEFTAHIRGVPAPGPIAAEFRSRVVQGGFWEEDGVMWDSTGAVVAMSRQLALVPLPQS</sequence>
<evidence type="ECO:0000313" key="3">
    <source>
        <dbReference type="EMBL" id="CAB4664640.1"/>
    </source>
</evidence>
<dbReference type="InterPro" id="IPR029069">
    <property type="entry name" value="HotDog_dom_sf"/>
</dbReference>
<dbReference type="InterPro" id="IPR042171">
    <property type="entry name" value="Acyl-CoA_hotdog"/>
</dbReference>
<accession>A0A6J6LS04</accession>
<dbReference type="InterPro" id="IPR049449">
    <property type="entry name" value="TesB_ACOT8-like_N"/>
</dbReference>
<dbReference type="InterPro" id="IPR052389">
    <property type="entry name" value="Sec_Metab_Biosynth-Assoc"/>
</dbReference>
<dbReference type="SUPFAM" id="SSF54637">
    <property type="entry name" value="Thioesterase/thiol ester dehydrase-isomerase"/>
    <property type="match status" value="2"/>
</dbReference>
<dbReference type="PANTHER" id="PTHR38110:SF1">
    <property type="entry name" value="THIOESTERASE DOMAIN-CONTAINING PROTEIN"/>
    <property type="match status" value="1"/>
</dbReference>
<dbReference type="Pfam" id="PF13622">
    <property type="entry name" value="4HBT_3"/>
    <property type="match status" value="1"/>
</dbReference>
<dbReference type="InterPro" id="IPR049450">
    <property type="entry name" value="ACOT8-like_C"/>
</dbReference>
<feature type="domain" description="Acyl-CoA thioesterase-like N-terminal HotDog" evidence="1">
    <location>
        <begin position="24"/>
        <end position="106"/>
    </location>
</feature>